<dbReference type="PANTHER" id="PTHR31008:SF5">
    <property type="entry name" value="EXPRESSED PROTEIN"/>
    <property type="match status" value="1"/>
</dbReference>
<feature type="region of interest" description="Disordered" evidence="1">
    <location>
        <begin position="835"/>
        <end position="856"/>
    </location>
</feature>
<feature type="compositionally biased region" description="Basic and acidic residues" evidence="1">
    <location>
        <begin position="600"/>
        <end position="611"/>
    </location>
</feature>
<feature type="compositionally biased region" description="Basic and acidic residues" evidence="1">
    <location>
        <begin position="405"/>
        <end position="418"/>
    </location>
</feature>
<feature type="compositionally biased region" description="Polar residues" evidence="1">
    <location>
        <begin position="646"/>
        <end position="680"/>
    </location>
</feature>
<evidence type="ECO:0000313" key="2">
    <source>
        <dbReference type="EMBL" id="KAK9682730.1"/>
    </source>
</evidence>
<accession>A0AAW1I0W2</accession>
<dbReference type="Proteomes" id="UP001443914">
    <property type="component" value="Unassembled WGS sequence"/>
</dbReference>
<feature type="compositionally biased region" description="Acidic residues" evidence="1">
    <location>
        <begin position="253"/>
        <end position="266"/>
    </location>
</feature>
<comment type="caution">
    <text evidence="2">The sequence shown here is derived from an EMBL/GenBank/DDBJ whole genome shotgun (WGS) entry which is preliminary data.</text>
</comment>
<feature type="region of interest" description="Disordered" evidence="1">
    <location>
        <begin position="498"/>
        <end position="720"/>
    </location>
</feature>
<proteinExistence type="predicted"/>
<sequence>METEFAADATFDCVMFRILPENRYEARISSNENEEVVGHGPLDHLLEHLPSIKDQISNGSSDNFRLQLPTPNDRSWFTKATLSRFLRIIGSSDLKKAIAIGNEMSQLEEARKFHLSLYTQVEKGNKSSDASKNELLRAMDSRLAALTEELASAVNLSAGTTVSNQEMINLHNCCQHFGDAKTRNLISKLLERSQKNQIDNSSEKPKPSIPFVSKSDYASKSAGNPQESNPVKAVKYNASPAKAAEIERQSSTESDESSFSSEDDQPSVERSRTMARSASPRRSASPMRKIQIGRSGSRRTPALAIRSLPYFPPRIASCKDAGSGSDSDVVEEPIKKTEVNVTRISVQDAISLFERKQKDDVVDGQKKSMNDGLVTLNKAVLRRWSSGMGESRKSLTQNKQDNTSSEDKVNSFEEDGLRPAEAVPDTDHVFEHQKLDDTVEDDVRSKGNVELESNLDLDDGQGCQTDDTSEKLDSVEWTRQKEAELNQMLMKFAQYNLSNPKNAESDNVKNHESRLPKKGEVNGHRKDEKLKGETTGKKVEKQSELRAKKKVLDKPKAEKSSPKVSDVGRKNSTTSRAQNVNATTGRAPNITKNTSMSFSTKKESPKPDVLKRAPPKPSPLPATRKSWPSTPSPRALGTVPAKTSRPKSQLPGSGQKSQPLVTRQKPQSPVLRSSPKTETTPLYEKDVKKAQVVTKKNVRKVDDSKTRLPSKNGKMVKTKTDTVVEEGAAVSPVKAVVRKKGTKKSSVVPLEAKPPNRKVSGSTPAGSPLKKTEISVQTEPTLSECEILVSTPVKVGTVISDTVHPVAILQESEPLNDDIEQPMNDNEHDISVEAHVQDDEPTERVTGSPGEIQSEQERVISPAAWEETDQLDPTIQNGNWSSPAPAIDDVAAVSSGTRVRHSLSQMLLEESSEPDIVEWGNAENPPAMIYQKDAPKGLKRLLKFTRKNKGETNGSTWASPYTSEGEDDGDEYRSLGKRNSDNLLKVALHSKNHGEGFVSDTEPLSARSNASNSSVRSASRFQDGHNLKGTRSFFSLSAFRGNKS</sequence>
<reference evidence="2" key="1">
    <citation type="submission" date="2024-03" db="EMBL/GenBank/DDBJ databases">
        <title>WGS assembly of Saponaria officinalis var. Norfolk2.</title>
        <authorList>
            <person name="Jenkins J."/>
            <person name="Shu S."/>
            <person name="Grimwood J."/>
            <person name="Barry K."/>
            <person name="Goodstein D."/>
            <person name="Schmutz J."/>
            <person name="Leebens-Mack J."/>
            <person name="Osbourn A."/>
        </authorList>
    </citation>
    <scope>NUCLEOTIDE SEQUENCE [LARGE SCALE GENOMIC DNA]</scope>
    <source>
        <strain evidence="2">JIC</strain>
    </source>
</reference>
<dbReference type="EMBL" id="JBDFQZ010000010">
    <property type="protein sequence ID" value="KAK9682730.1"/>
    <property type="molecule type" value="Genomic_DNA"/>
</dbReference>
<dbReference type="AlphaFoldDB" id="A0AAW1I0W2"/>
<feature type="compositionally biased region" description="Basic and acidic residues" evidence="1">
    <location>
        <begin position="425"/>
        <end position="449"/>
    </location>
</feature>
<feature type="region of interest" description="Disordered" evidence="1">
    <location>
        <begin position="737"/>
        <end position="777"/>
    </location>
</feature>
<feature type="compositionally biased region" description="Polar residues" evidence="1">
    <location>
        <begin position="394"/>
        <end position="403"/>
    </location>
</feature>
<organism evidence="2 3">
    <name type="scientific">Saponaria officinalis</name>
    <name type="common">Common soapwort</name>
    <name type="synonym">Lychnis saponaria</name>
    <dbReference type="NCBI Taxonomy" id="3572"/>
    <lineage>
        <taxon>Eukaryota</taxon>
        <taxon>Viridiplantae</taxon>
        <taxon>Streptophyta</taxon>
        <taxon>Embryophyta</taxon>
        <taxon>Tracheophyta</taxon>
        <taxon>Spermatophyta</taxon>
        <taxon>Magnoliopsida</taxon>
        <taxon>eudicotyledons</taxon>
        <taxon>Gunneridae</taxon>
        <taxon>Pentapetalae</taxon>
        <taxon>Caryophyllales</taxon>
        <taxon>Caryophyllaceae</taxon>
        <taxon>Caryophylleae</taxon>
        <taxon>Saponaria</taxon>
    </lineage>
</organism>
<name>A0AAW1I0W2_SAPOF</name>
<gene>
    <name evidence="2" type="ORF">RND81_10G092600</name>
</gene>
<feature type="region of interest" description="Disordered" evidence="1">
    <location>
        <begin position="387"/>
        <end position="472"/>
    </location>
</feature>
<evidence type="ECO:0008006" key="4">
    <source>
        <dbReference type="Google" id="ProtNLM"/>
    </source>
</evidence>
<feature type="compositionally biased region" description="Polar residues" evidence="1">
    <location>
        <begin position="216"/>
        <end position="229"/>
    </location>
</feature>
<protein>
    <recommendedName>
        <fullName evidence="4">COP1-interacting protein 7</fullName>
    </recommendedName>
</protein>
<keyword evidence="3" id="KW-1185">Reference proteome</keyword>
<feature type="compositionally biased region" description="Basic and acidic residues" evidence="1">
    <location>
        <begin position="503"/>
        <end position="569"/>
    </location>
</feature>
<feature type="compositionally biased region" description="Low complexity" evidence="1">
    <location>
        <begin position="1005"/>
        <end position="1020"/>
    </location>
</feature>
<evidence type="ECO:0000256" key="1">
    <source>
        <dbReference type="SAM" id="MobiDB-lite"/>
    </source>
</evidence>
<feature type="compositionally biased region" description="Low complexity" evidence="1">
    <location>
        <begin position="274"/>
        <end position="288"/>
    </location>
</feature>
<feature type="compositionally biased region" description="Polar residues" evidence="1">
    <location>
        <begin position="570"/>
        <end position="599"/>
    </location>
</feature>
<feature type="region of interest" description="Disordered" evidence="1">
    <location>
        <begin position="195"/>
        <end position="299"/>
    </location>
</feature>
<feature type="region of interest" description="Disordered" evidence="1">
    <location>
        <begin position="945"/>
        <end position="976"/>
    </location>
</feature>
<evidence type="ECO:0000313" key="3">
    <source>
        <dbReference type="Proteomes" id="UP001443914"/>
    </source>
</evidence>
<feature type="compositionally biased region" description="Polar residues" evidence="1">
    <location>
        <begin position="951"/>
        <end position="962"/>
    </location>
</feature>
<dbReference type="PANTHER" id="PTHR31008">
    <property type="entry name" value="COP1-INTERACTING PROTEIN-RELATED"/>
    <property type="match status" value="1"/>
</dbReference>
<feature type="region of interest" description="Disordered" evidence="1">
    <location>
        <begin position="992"/>
        <end position="1028"/>
    </location>
</feature>